<keyword evidence="3" id="KW-1185">Reference proteome</keyword>
<evidence type="ECO:0000256" key="1">
    <source>
        <dbReference type="SAM" id="Phobius"/>
    </source>
</evidence>
<organism evidence="2 3">
    <name type="scientific">Cloacibacterium normanense</name>
    <dbReference type="NCBI Taxonomy" id="237258"/>
    <lineage>
        <taxon>Bacteria</taxon>
        <taxon>Pseudomonadati</taxon>
        <taxon>Bacteroidota</taxon>
        <taxon>Flavobacteriia</taxon>
        <taxon>Flavobacteriales</taxon>
        <taxon>Weeksellaceae</taxon>
    </lineage>
</organism>
<dbReference type="InterPro" id="IPR009305">
    <property type="entry name" value="Mpo1-like"/>
</dbReference>
<dbReference type="OrthoDB" id="5515308at2"/>
<protein>
    <recommendedName>
        <fullName evidence="4">DUF962 domain-containing protein</fullName>
    </recommendedName>
</protein>
<dbReference type="STRING" id="237258.SAMN04489756_10135"/>
<feature type="transmembrane region" description="Helical" evidence="1">
    <location>
        <begin position="120"/>
        <end position="140"/>
    </location>
</feature>
<dbReference type="AlphaFoldDB" id="A0A1E5UEF0"/>
<keyword evidence="1" id="KW-1133">Transmembrane helix</keyword>
<feature type="transmembrane region" description="Helical" evidence="1">
    <location>
        <begin position="22"/>
        <end position="42"/>
    </location>
</feature>
<dbReference type="PATRIC" id="fig|237258.4.peg.2307"/>
<reference evidence="2 3" key="1">
    <citation type="submission" date="2016-09" db="EMBL/GenBank/DDBJ databases">
        <authorList>
            <person name="Capua I."/>
            <person name="De Benedictis P."/>
            <person name="Joannis T."/>
            <person name="Lombin L.H."/>
            <person name="Cattoli G."/>
        </authorList>
    </citation>
    <scope>NUCLEOTIDE SEQUENCE [LARGE SCALE GENOMIC DNA]</scope>
    <source>
        <strain evidence="2 3">NRS-1</strain>
    </source>
</reference>
<dbReference type="PANTHER" id="PTHR28026">
    <property type="entry name" value="DUF962 DOMAIN PROTEIN (AFU_ORTHOLOGUE AFUA_8G05310)"/>
    <property type="match status" value="1"/>
</dbReference>
<dbReference type="GO" id="GO:0016020">
    <property type="term" value="C:membrane"/>
    <property type="evidence" value="ECO:0007669"/>
    <property type="project" value="GOC"/>
</dbReference>
<comment type="caution">
    <text evidence="2">The sequence shown here is derived from an EMBL/GenBank/DDBJ whole genome shotgun (WGS) entry which is preliminary data.</text>
</comment>
<keyword evidence="1" id="KW-0812">Transmembrane</keyword>
<dbReference type="Proteomes" id="UP000095601">
    <property type="component" value="Unassembled WGS sequence"/>
</dbReference>
<dbReference type="Pfam" id="PF06127">
    <property type="entry name" value="Mpo1-like"/>
    <property type="match status" value="1"/>
</dbReference>
<gene>
    <name evidence="2" type="ORF">BHF72_2146</name>
</gene>
<dbReference type="RefSeq" id="WP_069798247.1">
    <property type="nucleotide sequence ID" value="NZ_CP034157.1"/>
</dbReference>
<evidence type="ECO:0000313" key="2">
    <source>
        <dbReference type="EMBL" id="OEL11276.1"/>
    </source>
</evidence>
<evidence type="ECO:0008006" key="4">
    <source>
        <dbReference type="Google" id="ProtNLM"/>
    </source>
</evidence>
<keyword evidence="1" id="KW-0472">Membrane</keyword>
<proteinExistence type="predicted"/>
<feature type="transmembrane region" description="Helical" evidence="1">
    <location>
        <begin position="70"/>
        <end position="88"/>
    </location>
</feature>
<evidence type="ECO:0000313" key="3">
    <source>
        <dbReference type="Proteomes" id="UP000095601"/>
    </source>
</evidence>
<dbReference type="PANTHER" id="PTHR28026:SF9">
    <property type="entry name" value="2-HYDROXY-PALMITIC ACID DIOXYGENASE MPO1"/>
    <property type="match status" value="1"/>
</dbReference>
<name>A0A1E5UEF0_9FLAO</name>
<feature type="transmembrane region" description="Helical" evidence="1">
    <location>
        <begin position="94"/>
        <end position="113"/>
    </location>
</feature>
<dbReference type="EMBL" id="MKGI01000043">
    <property type="protein sequence ID" value="OEL11276.1"/>
    <property type="molecule type" value="Genomic_DNA"/>
</dbReference>
<sequence>MRKIDQLFAEYAESHQNQTNKFIHWICVPLIFFTIVGFISLIPRSATTKTLNNTSQYTEWTITHLNFGDLFLSLISISSIIFLTIFYFRLSKTIGIIMFFIVLLMFYCTSIINEIFEKPVFIYLTIFVITWIFQFIGHKIEGKKPSFLKDLQFLLIGPIWLLHFILKKIGIPY</sequence>
<accession>A0A1E5UEF0</accession>
<dbReference type="KEGG" id="cnr:EB819_04010"/>
<dbReference type="GO" id="GO:0046521">
    <property type="term" value="P:sphingoid catabolic process"/>
    <property type="evidence" value="ECO:0007669"/>
    <property type="project" value="TreeGrafter"/>
</dbReference>